<dbReference type="RefSeq" id="WP_253794604.1">
    <property type="nucleotide sequence ID" value="NZ_BAAAUB010000048.1"/>
</dbReference>
<name>A0ABT1ISY6_9ACTN</name>
<keyword evidence="2" id="KW-1185">Reference proteome</keyword>
<dbReference type="InterPro" id="IPR022291">
    <property type="entry name" value="Bacteriocin_synth_cyclodeHase"/>
</dbReference>
<sequence length="237" mass="24421">MAATVRLTGGPLLVAGVGGFGEQVAHLLSTGGLDAQPIPPDSLADAFAGRPAAVVLAAQHPMPDLCARADTLAWRHRVPWLPVITEDLVLRVGPWVVPGQGPCFGCYQARRIQHDDQAALTGALRHAQETAEGSGPRGFLPQHARTAAGLLHALLGGPDGVTARPGAVTSVSLRYGDIDTHPVLRCHGCPRCAPESVPGVDRTGVLAGLAGPALWAARAIESATTESARTTHQGVPA</sequence>
<dbReference type="Gene3D" id="3.40.50.720">
    <property type="entry name" value="NAD(P)-binding Rossmann-like Domain"/>
    <property type="match status" value="1"/>
</dbReference>
<proteinExistence type="predicted"/>
<dbReference type="Proteomes" id="UP001206483">
    <property type="component" value="Unassembled WGS sequence"/>
</dbReference>
<reference evidence="1 2" key="1">
    <citation type="submission" date="2022-06" db="EMBL/GenBank/DDBJ databases">
        <title>Sequencing the genomes of 1000 actinobacteria strains.</title>
        <authorList>
            <person name="Klenk H.-P."/>
        </authorList>
    </citation>
    <scope>NUCLEOTIDE SEQUENCE [LARGE SCALE GENOMIC DNA]</scope>
    <source>
        <strain evidence="1 2">DSM 41656</strain>
    </source>
</reference>
<comment type="caution">
    <text evidence="1">The sequence shown here is derived from an EMBL/GenBank/DDBJ whole genome shotgun (WGS) entry which is preliminary data.</text>
</comment>
<dbReference type="EMBL" id="JAMZDX010000001">
    <property type="protein sequence ID" value="MCP2308243.1"/>
    <property type="molecule type" value="Genomic_DNA"/>
</dbReference>
<evidence type="ECO:0000313" key="2">
    <source>
        <dbReference type="Proteomes" id="UP001206483"/>
    </source>
</evidence>
<evidence type="ECO:0000313" key="1">
    <source>
        <dbReference type="EMBL" id="MCP2308243.1"/>
    </source>
</evidence>
<gene>
    <name evidence="1" type="ORF">FHR36_001335</name>
</gene>
<organism evidence="1 2">
    <name type="scientific">Kitasatospora paracochleata</name>
    <dbReference type="NCBI Taxonomy" id="58354"/>
    <lineage>
        <taxon>Bacteria</taxon>
        <taxon>Bacillati</taxon>
        <taxon>Actinomycetota</taxon>
        <taxon>Actinomycetes</taxon>
        <taxon>Kitasatosporales</taxon>
        <taxon>Streptomycetaceae</taxon>
        <taxon>Kitasatospora</taxon>
    </lineage>
</organism>
<accession>A0ABT1ISY6</accession>
<dbReference type="NCBIfam" id="TIGR03882">
    <property type="entry name" value="cyclo_dehyd_2"/>
    <property type="match status" value="1"/>
</dbReference>
<protein>
    <submittedName>
        <fullName evidence="1">Bacteriocin biosynthesis cyclodehydratase domain-containing protein</fullName>
    </submittedName>
</protein>